<feature type="region of interest" description="Disordered" evidence="1">
    <location>
        <begin position="1"/>
        <end position="122"/>
    </location>
</feature>
<comment type="caution">
    <text evidence="2">The sequence shown here is derived from an EMBL/GenBank/DDBJ whole genome shotgun (WGS) entry which is preliminary data.</text>
</comment>
<keyword evidence="3" id="KW-1185">Reference proteome</keyword>
<gene>
    <name evidence="2" type="ORF">BT67DRAFT_294959</name>
</gene>
<name>A0AAN6UKI5_9PEZI</name>
<reference evidence="2" key="2">
    <citation type="submission" date="2023-05" db="EMBL/GenBank/DDBJ databases">
        <authorList>
            <consortium name="Lawrence Berkeley National Laboratory"/>
            <person name="Steindorff A."/>
            <person name="Hensen N."/>
            <person name="Bonometti L."/>
            <person name="Westerberg I."/>
            <person name="Brannstrom I.O."/>
            <person name="Guillou S."/>
            <person name="Cros-Aarteil S."/>
            <person name="Calhoun S."/>
            <person name="Haridas S."/>
            <person name="Kuo A."/>
            <person name="Mondo S."/>
            <person name="Pangilinan J."/>
            <person name="Riley R."/>
            <person name="Labutti K."/>
            <person name="Andreopoulos B."/>
            <person name="Lipzen A."/>
            <person name="Chen C."/>
            <person name="Yanf M."/>
            <person name="Daum C."/>
            <person name="Ng V."/>
            <person name="Clum A."/>
            <person name="Ohm R."/>
            <person name="Martin F."/>
            <person name="Silar P."/>
            <person name="Natvig D."/>
            <person name="Lalanne C."/>
            <person name="Gautier V."/>
            <person name="Ament-Velasquez S.L."/>
            <person name="Kruys A."/>
            <person name="Hutchinson M.I."/>
            <person name="Powell A.J."/>
            <person name="Barry K."/>
            <person name="Miller A.N."/>
            <person name="Grigoriev I.V."/>
            <person name="Debuchy R."/>
            <person name="Gladieux P."/>
            <person name="Thoren M.H."/>
            <person name="Johannesson H."/>
        </authorList>
    </citation>
    <scope>NUCLEOTIDE SEQUENCE</scope>
    <source>
        <strain evidence="2">CBS 123565</strain>
    </source>
</reference>
<proteinExistence type="predicted"/>
<protein>
    <submittedName>
        <fullName evidence="2">Uncharacterized protein</fullName>
    </submittedName>
</protein>
<evidence type="ECO:0000313" key="3">
    <source>
        <dbReference type="Proteomes" id="UP001304895"/>
    </source>
</evidence>
<evidence type="ECO:0000256" key="1">
    <source>
        <dbReference type="SAM" id="MobiDB-lite"/>
    </source>
</evidence>
<reference evidence="2" key="1">
    <citation type="journal article" date="2023" name="Mol. Phylogenet. Evol.">
        <title>Genome-scale phylogeny and comparative genomics of the fungal order Sordariales.</title>
        <authorList>
            <person name="Hensen N."/>
            <person name="Bonometti L."/>
            <person name="Westerberg I."/>
            <person name="Brannstrom I.O."/>
            <person name="Guillou S."/>
            <person name="Cros-Aarteil S."/>
            <person name="Calhoun S."/>
            <person name="Haridas S."/>
            <person name="Kuo A."/>
            <person name="Mondo S."/>
            <person name="Pangilinan J."/>
            <person name="Riley R."/>
            <person name="LaButti K."/>
            <person name="Andreopoulos B."/>
            <person name="Lipzen A."/>
            <person name="Chen C."/>
            <person name="Yan M."/>
            <person name="Daum C."/>
            <person name="Ng V."/>
            <person name="Clum A."/>
            <person name="Steindorff A."/>
            <person name="Ohm R.A."/>
            <person name="Martin F."/>
            <person name="Silar P."/>
            <person name="Natvig D.O."/>
            <person name="Lalanne C."/>
            <person name="Gautier V."/>
            <person name="Ament-Velasquez S.L."/>
            <person name="Kruys A."/>
            <person name="Hutchinson M.I."/>
            <person name="Powell A.J."/>
            <person name="Barry K."/>
            <person name="Miller A.N."/>
            <person name="Grigoriev I.V."/>
            <person name="Debuchy R."/>
            <person name="Gladieux P."/>
            <person name="Hiltunen Thoren M."/>
            <person name="Johannesson H."/>
        </authorList>
    </citation>
    <scope>NUCLEOTIDE SEQUENCE</scope>
    <source>
        <strain evidence="2">CBS 123565</strain>
    </source>
</reference>
<dbReference type="AlphaFoldDB" id="A0AAN6UKI5"/>
<feature type="compositionally biased region" description="Acidic residues" evidence="1">
    <location>
        <begin position="10"/>
        <end position="39"/>
    </location>
</feature>
<sequence>MSIPLRYVSDEEADEEELSDEEDESVDEEDEEGEGDENAVPEQEPPKKKLKTAPTADVKLPKKNAVTRCPQRESPKSLPRRPPGRAPPRGSLLVAMTMTTTTTSRNPLPVNPHSSASPFPRKPLASTSRAIIATLSPFRTETVAASLLALDLVCVGETGMRGSLSAPVRVRNMLLSEFSFR</sequence>
<organism evidence="2 3">
    <name type="scientific">Trichocladium antarcticum</name>
    <dbReference type="NCBI Taxonomy" id="1450529"/>
    <lineage>
        <taxon>Eukaryota</taxon>
        <taxon>Fungi</taxon>
        <taxon>Dikarya</taxon>
        <taxon>Ascomycota</taxon>
        <taxon>Pezizomycotina</taxon>
        <taxon>Sordariomycetes</taxon>
        <taxon>Sordariomycetidae</taxon>
        <taxon>Sordariales</taxon>
        <taxon>Chaetomiaceae</taxon>
        <taxon>Trichocladium</taxon>
    </lineage>
</organism>
<dbReference type="EMBL" id="MU853408">
    <property type="protein sequence ID" value="KAK4134455.1"/>
    <property type="molecule type" value="Genomic_DNA"/>
</dbReference>
<evidence type="ECO:0000313" key="2">
    <source>
        <dbReference type="EMBL" id="KAK4134455.1"/>
    </source>
</evidence>
<accession>A0AAN6UKI5</accession>
<dbReference type="Proteomes" id="UP001304895">
    <property type="component" value="Unassembled WGS sequence"/>
</dbReference>